<dbReference type="GO" id="GO:0009011">
    <property type="term" value="F:alpha-1,4-glucan glucosyltransferase (ADP-glucose donor) activity"/>
    <property type="evidence" value="ECO:0007669"/>
    <property type="project" value="UniProtKB-EC"/>
</dbReference>
<evidence type="ECO:0000256" key="4">
    <source>
        <dbReference type="ARBA" id="ARBA00022676"/>
    </source>
</evidence>
<dbReference type="RefSeq" id="XP_003060422.1">
    <property type="nucleotide sequence ID" value="XM_003060376.1"/>
</dbReference>
<evidence type="ECO:0000259" key="9">
    <source>
        <dbReference type="Pfam" id="PF00534"/>
    </source>
</evidence>
<comment type="subcellular location">
    <subcellularLocation>
        <location evidence="8">Plastid</location>
        <location evidence="8">Chloroplast</location>
    </subcellularLocation>
    <subcellularLocation>
        <location evidence="8">Plastid</location>
        <location evidence="8">Amyloplast</location>
    </subcellularLocation>
</comment>
<dbReference type="GO" id="GO:0019252">
    <property type="term" value="P:starch biosynthetic process"/>
    <property type="evidence" value="ECO:0007669"/>
    <property type="project" value="UniProtKB-UniRule"/>
</dbReference>
<sequence length="561" mass="61370">LVFVTAEVSPWSKTGGLGDVCGALPAALAARGHSVVVVAPLYEPYDDVHDTGHSATFALNHRDETVRYHAARRDGVTYLFVKHPALERGGGAKIYASAPGRPYDDNDFRFALLSLAAIESLLCVPWGDLFFGGGEDAEARRRNARFDAAPVFVANDWHAALVPVFLAARYQAAAGEAVRPRHWAPEGARAAVARATTVTIVHNLFHLGIFPSHRYRMLGLPEENTEWFPALRWRWNDGGESMNFLKAGLATSQAAVLVSPSYANEVQTNELGCGMDKVLRSVGNFGSEIDLGVFNGMSGKLKGIVNGIDDEEWNPATDAHLPQNYALDGDAFEAFSYAPHDENRTVVDARRGKAACKLMLQREMGLEEDPDAPLVGFIGRLDQQKGVDVLLECVDDVVANGGQVVMLGSGDESLERWMSEKEAQHKGKVCAWVGFSVPVSHRITAASDVLVMPSRFEPCGLNQMYASRYGTIPVAHATGGLRDTVKRAMGYPFSPCDARELKRALRRAFACYREDVEKTRKIADGGVAGAVDSRWAQKRRRGMEKDWSWAVAAGKYETLFK</sequence>
<keyword evidence="4 8" id="KW-0328">Glycosyltransferase</keyword>
<comment type="similarity">
    <text evidence="3 8">Belongs to the glycosyltransferase 1 family. Bacterial/plant glycogen synthase subfamily.</text>
</comment>
<dbReference type="STRING" id="564608.C1MXM4"/>
<keyword evidence="8" id="KW-0150">Chloroplast</keyword>
<dbReference type="UniPathway" id="UPA00152"/>
<evidence type="ECO:0000256" key="3">
    <source>
        <dbReference type="ARBA" id="ARBA00010281"/>
    </source>
</evidence>
<name>C1MXM4_MICPC</name>
<dbReference type="HAMAP" id="MF_00484">
    <property type="entry name" value="Glycogen_synth"/>
    <property type="match status" value="1"/>
</dbReference>
<evidence type="ECO:0000256" key="8">
    <source>
        <dbReference type="RuleBase" id="RU361232"/>
    </source>
</evidence>
<keyword evidence="6 8" id="KW-0750">Starch biosynthesis</keyword>
<keyword evidence="12" id="KW-1185">Reference proteome</keyword>
<organism evidence="12">
    <name type="scientific">Micromonas pusilla (strain CCMP1545)</name>
    <name type="common">Picoplanktonic green alga</name>
    <dbReference type="NCBI Taxonomy" id="564608"/>
    <lineage>
        <taxon>Eukaryota</taxon>
        <taxon>Viridiplantae</taxon>
        <taxon>Chlorophyta</taxon>
        <taxon>Mamiellophyceae</taxon>
        <taxon>Mamiellales</taxon>
        <taxon>Mamiellaceae</taxon>
        <taxon>Micromonas</taxon>
    </lineage>
</organism>
<keyword evidence="5 11" id="KW-0808">Transferase</keyword>
<feature type="non-terminal residue" evidence="11">
    <location>
        <position position="1"/>
    </location>
</feature>
<evidence type="ECO:0000256" key="1">
    <source>
        <dbReference type="ARBA" id="ARBA00001478"/>
    </source>
</evidence>
<dbReference type="GeneID" id="9686155"/>
<dbReference type="PANTHER" id="PTHR45825">
    <property type="entry name" value="GRANULE-BOUND STARCH SYNTHASE 1, CHLOROPLASTIC/AMYLOPLASTIC"/>
    <property type="match status" value="1"/>
</dbReference>
<evidence type="ECO:0000256" key="5">
    <source>
        <dbReference type="ARBA" id="ARBA00022679"/>
    </source>
</evidence>
<feature type="domain" description="Starch synthase catalytic" evidence="10">
    <location>
        <begin position="191"/>
        <end position="280"/>
    </location>
</feature>
<dbReference type="SUPFAM" id="SSF53756">
    <property type="entry name" value="UDP-Glycosyltransferase/glycogen phosphorylase"/>
    <property type="match status" value="1"/>
</dbReference>
<feature type="domain" description="Glycosyl transferase family 1" evidence="9">
    <location>
        <begin position="368"/>
        <end position="515"/>
    </location>
</feature>
<dbReference type="InterPro" id="IPR001296">
    <property type="entry name" value="Glyco_trans_1"/>
</dbReference>
<proteinExistence type="inferred from homology"/>
<dbReference type="InterPro" id="IPR011835">
    <property type="entry name" value="GS/SS"/>
</dbReference>
<dbReference type="Proteomes" id="UP000001876">
    <property type="component" value="Unassembled WGS sequence"/>
</dbReference>
<dbReference type="Pfam" id="PF00534">
    <property type="entry name" value="Glycos_transf_1"/>
    <property type="match status" value="1"/>
</dbReference>
<dbReference type="Gene3D" id="3.40.50.2000">
    <property type="entry name" value="Glycogen Phosphorylase B"/>
    <property type="match status" value="2"/>
</dbReference>
<dbReference type="OMA" id="PMFGIVA"/>
<gene>
    <name evidence="11" type="primary">SSIB</name>
    <name evidence="11" type="ORF">MICPUCDRAFT_1440</name>
</gene>
<evidence type="ECO:0000313" key="12">
    <source>
        <dbReference type="Proteomes" id="UP000001876"/>
    </source>
</evidence>
<evidence type="ECO:0000259" key="10">
    <source>
        <dbReference type="Pfam" id="PF08323"/>
    </source>
</evidence>
<protein>
    <recommendedName>
        <fullName evidence="8">Starch synthase, chloroplastic/amyloplastic</fullName>
        <ecNumber evidence="8">2.4.1.-</ecNumber>
    </recommendedName>
</protein>
<dbReference type="eggNOG" id="ENOG502QT35">
    <property type="taxonomic scope" value="Eukaryota"/>
</dbReference>
<dbReference type="Pfam" id="PF08323">
    <property type="entry name" value="Glyco_transf_5"/>
    <property type="match status" value="2"/>
</dbReference>
<dbReference type="GO" id="GO:0009507">
    <property type="term" value="C:chloroplast"/>
    <property type="evidence" value="ECO:0007669"/>
    <property type="project" value="UniProtKB-SubCell"/>
</dbReference>
<dbReference type="CDD" id="cd03791">
    <property type="entry name" value="GT5_Glycogen_synthase_DULL1-like"/>
    <property type="match status" value="1"/>
</dbReference>
<dbReference type="OrthoDB" id="512920at2759"/>
<reference evidence="11 12" key="1">
    <citation type="journal article" date="2009" name="Science">
        <title>Green evolution and dynamic adaptations revealed by genomes of the marine picoeukaryotes Micromonas.</title>
        <authorList>
            <person name="Worden A.Z."/>
            <person name="Lee J.H."/>
            <person name="Mock T."/>
            <person name="Rouze P."/>
            <person name="Simmons M.P."/>
            <person name="Aerts A.L."/>
            <person name="Allen A.E."/>
            <person name="Cuvelier M.L."/>
            <person name="Derelle E."/>
            <person name="Everett M.V."/>
            <person name="Foulon E."/>
            <person name="Grimwood J."/>
            <person name="Gundlach H."/>
            <person name="Henrissat B."/>
            <person name="Napoli C."/>
            <person name="McDonald S.M."/>
            <person name="Parker M.S."/>
            <person name="Rombauts S."/>
            <person name="Salamov A."/>
            <person name="Von Dassow P."/>
            <person name="Badger J.H."/>
            <person name="Coutinho P.M."/>
            <person name="Demir E."/>
            <person name="Dubchak I."/>
            <person name="Gentemann C."/>
            <person name="Eikrem W."/>
            <person name="Gready J.E."/>
            <person name="John U."/>
            <person name="Lanier W."/>
            <person name="Lindquist E.A."/>
            <person name="Lucas S."/>
            <person name="Mayer K.F."/>
            <person name="Moreau H."/>
            <person name="Not F."/>
            <person name="Otillar R."/>
            <person name="Panaud O."/>
            <person name="Pangilinan J."/>
            <person name="Paulsen I."/>
            <person name="Piegu B."/>
            <person name="Poliakov A."/>
            <person name="Robbens S."/>
            <person name="Schmutz J."/>
            <person name="Toulza E."/>
            <person name="Wyss T."/>
            <person name="Zelensky A."/>
            <person name="Zhou K."/>
            <person name="Armbrust E.V."/>
            <person name="Bhattacharya D."/>
            <person name="Goodenough U.W."/>
            <person name="Van de Peer Y."/>
            <person name="Grigoriev I.V."/>
        </authorList>
    </citation>
    <scope>NUCLEOTIDE SEQUENCE [LARGE SCALE GENOMIC DNA]</scope>
    <source>
        <strain evidence="11 12">CCMP1545</strain>
    </source>
</reference>
<evidence type="ECO:0000313" key="11">
    <source>
        <dbReference type="EMBL" id="EEH55191.1"/>
    </source>
</evidence>
<comment type="pathway">
    <text evidence="2 8">Glycan biosynthesis; starch biosynthesis.</text>
</comment>
<evidence type="ECO:0000256" key="6">
    <source>
        <dbReference type="ARBA" id="ARBA00022922"/>
    </source>
</evidence>
<dbReference type="EMBL" id="GG663742">
    <property type="protein sequence ID" value="EEH55191.1"/>
    <property type="molecule type" value="Genomic_DNA"/>
</dbReference>
<comment type="catalytic activity">
    <reaction evidence="1">
        <text>[(1-&gt;4)-alpha-D-glucosyl](n) + ADP-alpha-D-glucose = [(1-&gt;4)-alpha-D-glucosyl](n+1) + ADP + H(+)</text>
        <dbReference type="Rhea" id="RHEA:18189"/>
        <dbReference type="Rhea" id="RHEA-COMP:9584"/>
        <dbReference type="Rhea" id="RHEA-COMP:9587"/>
        <dbReference type="ChEBI" id="CHEBI:15378"/>
        <dbReference type="ChEBI" id="CHEBI:15444"/>
        <dbReference type="ChEBI" id="CHEBI:57498"/>
        <dbReference type="ChEBI" id="CHEBI:456216"/>
        <dbReference type="EC" id="2.4.1.21"/>
    </reaction>
</comment>
<dbReference type="PANTHER" id="PTHR45825:SF11">
    <property type="entry name" value="ALPHA AMYLASE DOMAIN-CONTAINING PROTEIN"/>
    <property type="match status" value="1"/>
</dbReference>
<dbReference type="InterPro" id="IPR013534">
    <property type="entry name" value="Starch_synth_cat_dom"/>
</dbReference>
<dbReference type="NCBIfam" id="TIGR02095">
    <property type="entry name" value="glgA"/>
    <property type="match status" value="1"/>
</dbReference>
<evidence type="ECO:0000256" key="7">
    <source>
        <dbReference type="ARBA" id="ARBA00023234"/>
    </source>
</evidence>
<dbReference type="GO" id="GO:0009501">
    <property type="term" value="C:amyloplast"/>
    <property type="evidence" value="ECO:0007669"/>
    <property type="project" value="UniProtKB-SubCell"/>
</dbReference>
<dbReference type="GO" id="GO:0004373">
    <property type="term" value="F:alpha-1,4-glucan glucosyltransferase (UDP-glucose donor) activity"/>
    <property type="evidence" value="ECO:0007669"/>
    <property type="project" value="InterPro"/>
</dbReference>
<dbReference type="AlphaFoldDB" id="C1MXM4"/>
<dbReference type="EC" id="2.4.1.-" evidence="8"/>
<keyword evidence="7 8" id="KW-0934">Plastid</keyword>
<evidence type="ECO:0000256" key="2">
    <source>
        <dbReference type="ARBA" id="ARBA00004727"/>
    </source>
</evidence>
<feature type="non-terminal residue" evidence="11">
    <location>
        <position position="561"/>
    </location>
</feature>
<feature type="domain" description="Starch synthase catalytic" evidence="10">
    <location>
        <begin position="2"/>
        <end position="171"/>
    </location>
</feature>
<accession>C1MXM4</accession>
<dbReference type="KEGG" id="mpp:MICPUCDRAFT_1440"/>
<keyword evidence="7 8" id="KW-0035">Amyloplast</keyword>